<proteinExistence type="predicted"/>
<keyword evidence="2" id="KW-1185">Reference proteome</keyword>
<dbReference type="Proteomes" id="UP000293398">
    <property type="component" value="Unassembled WGS sequence"/>
</dbReference>
<accession>A0A4Q7VFN3</accession>
<comment type="caution">
    <text evidence="1">The sequence shown here is derived from an EMBL/GenBank/DDBJ whole genome shotgun (WGS) entry which is preliminary data.</text>
</comment>
<evidence type="ECO:0000313" key="1">
    <source>
        <dbReference type="EMBL" id="RZT94702.1"/>
    </source>
</evidence>
<dbReference type="EMBL" id="SHKO01000002">
    <property type="protein sequence ID" value="RZT94702.1"/>
    <property type="molecule type" value="Genomic_DNA"/>
</dbReference>
<dbReference type="AlphaFoldDB" id="A0A4Q7VFN3"/>
<protein>
    <submittedName>
        <fullName evidence="1">Uncharacterized protein</fullName>
    </submittedName>
</protein>
<name>A0A4Q7VFN3_9BURK</name>
<gene>
    <name evidence="1" type="ORF">EV681_3126</name>
</gene>
<organism evidence="1 2">
    <name type="scientific">Advenella incenata</name>
    <dbReference type="NCBI Taxonomy" id="267800"/>
    <lineage>
        <taxon>Bacteria</taxon>
        <taxon>Pseudomonadati</taxon>
        <taxon>Pseudomonadota</taxon>
        <taxon>Betaproteobacteria</taxon>
        <taxon>Burkholderiales</taxon>
        <taxon>Alcaligenaceae</taxon>
    </lineage>
</organism>
<evidence type="ECO:0000313" key="2">
    <source>
        <dbReference type="Proteomes" id="UP000293398"/>
    </source>
</evidence>
<reference evidence="1 2" key="1">
    <citation type="submission" date="2019-02" db="EMBL/GenBank/DDBJ databases">
        <title>Genomic Encyclopedia of Type Strains, Phase IV (KMG-IV): sequencing the most valuable type-strain genomes for metagenomic binning, comparative biology and taxonomic classification.</title>
        <authorList>
            <person name="Goeker M."/>
        </authorList>
    </citation>
    <scope>NUCLEOTIDE SEQUENCE [LARGE SCALE GENOMIC DNA]</scope>
    <source>
        <strain evidence="1 2">DSM 23814</strain>
    </source>
</reference>
<sequence>MPESNRHALRRGILRRCSCTVPEVRHSARMTMTGKRDVYLIIAPQIEDHKSASQLVYSANRQLLAAQKLFPPKTFKSHKGGSKTVEQEFLYRVNEMNDKPSPHSRTWRLHAHLSVTAGSRRLACYTFESATECGLRRITQPLCYGVNRYFVMSQPLTGQTHLQLRGIA</sequence>